<comment type="caution">
    <text evidence="3">The sequence shown here is derived from an EMBL/GenBank/DDBJ whole genome shotgun (WGS) entry which is preliminary data.</text>
</comment>
<dbReference type="GO" id="GO:0030289">
    <property type="term" value="C:protein phosphatase 4 complex"/>
    <property type="evidence" value="ECO:0007669"/>
    <property type="project" value="InterPro"/>
</dbReference>
<dbReference type="Proteomes" id="UP000275385">
    <property type="component" value="Unassembled WGS sequence"/>
</dbReference>
<feature type="compositionally biased region" description="Basic and acidic residues" evidence="2">
    <location>
        <begin position="489"/>
        <end position="498"/>
    </location>
</feature>
<dbReference type="GO" id="GO:0005634">
    <property type="term" value="C:nucleus"/>
    <property type="evidence" value="ECO:0007669"/>
    <property type="project" value="TreeGrafter"/>
</dbReference>
<dbReference type="GO" id="GO:0019888">
    <property type="term" value="F:protein phosphatase regulator activity"/>
    <property type="evidence" value="ECO:0007669"/>
    <property type="project" value="InterPro"/>
</dbReference>
<reference evidence="3 4" key="1">
    <citation type="submission" date="2018-08" db="EMBL/GenBank/DDBJ databases">
        <title>Draft genome of the lignicolous fungus Coniochaeta pulveracea.</title>
        <authorList>
            <person name="Borstlap C.J."/>
            <person name="De Witt R.N."/>
            <person name="Botha A."/>
            <person name="Volschenk H."/>
        </authorList>
    </citation>
    <scope>NUCLEOTIDE SEQUENCE [LARGE SCALE GENOMIC DNA]</scope>
    <source>
        <strain evidence="3 4">CAB683</strain>
    </source>
</reference>
<proteinExistence type="inferred from homology"/>
<protein>
    <recommendedName>
        <fullName evidence="5">Protein phosphatase 4 core regulatory subunit R2</fullName>
    </recommendedName>
</protein>
<feature type="region of interest" description="Disordered" evidence="2">
    <location>
        <begin position="363"/>
        <end position="566"/>
    </location>
</feature>
<evidence type="ECO:0000256" key="1">
    <source>
        <dbReference type="ARBA" id="ARBA00009207"/>
    </source>
</evidence>
<keyword evidence="4" id="KW-1185">Reference proteome</keyword>
<feature type="compositionally biased region" description="Acidic residues" evidence="2">
    <location>
        <begin position="499"/>
        <end position="508"/>
    </location>
</feature>
<evidence type="ECO:0000313" key="4">
    <source>
        <dbReference type="Proteomes" id="UP000275385"/>
    </source>
</evidence>
<feature type="compositionally biased region" description="Basic and acidic residues" evidence="2">
    <location>
        <begin position="553"/>
        <end position="566"/>
    </location>
</feature>
<dbReference type="GO" id="GO:0005737">
    <property type="term" value="C:cytoplasm"/>
    <property type="evidence" value="ECO:0007669"/>
    <property type="project" value="TreeGrafter"/>
</dbReference>
<dbReference type="OrthoDB" id="341898at2759"/>
<feature type="region of interest" description="Disordered" evidence="2">
    <location>
        <begin position="39"/>
        <end position="127"/>
    </location>
</feature>
<accession>A0A420Y9R3</accession>
<evidence type="ECO:0008006" key="5">
    <source>
        <dbReference type="Google" id="ProtNLM"/>
    </source>
</evidence>
<comment type="similarity">
    <text evidence="1">Belongs to the PPP4R2 family.</text>
</comment>
<gene>
    <name evidence="3" type="ORF">DL546_006210</name>
</gene>
<dbReference type="EMBL" id="QVQW01000029">
    <property type="protein sequence ID" value="RKU44605.1"/>
    <property type="molecule type" value="Genomic_DNA"/>
</dbReference>
<feature type="compositionally biased region" description="Polar residues" evidence="2">
    <location>
        <begin position="98"/>
        <end position="119"/>
    </location>
</feature>
<sequence>MESDDDILERLAKDGSMDCSSWPIVLPGLVARIEKNAHTQFPVPQIRSSPAFRAPGPRFLVPLPSSDPAGPSDSPSPVPDAQDDKENAGPTSPLGDTPNASSQPAPTSDATSTTVTGLTQPPIAPGSLPGPIAALLDEITSYIMKNFSDYPPHTIQRLAELVLHPKRHYRSLTGYLHALDRVVHVTSGSNIYPLPPAISDMGQMSNGVGGSTTIAPNSFGTDEALGGALLTPIPWLSNRSNGADSEDGFNSEDGSLDSPVSTRSEPVLHASPERQQQHASPQSSAHPSSLQHTNPQIRTDNTETIEGPNGMGTIETVSISVVNGVPSMTSSNTVLTSRGVSQGELLRQEQRAGVVPLNQLVRQQQQQQQARIQSNGNGKDADDDEAAPGSSPADEQDPEIPHAQGPEEINDADIGPQRAGTSQSATYTIGTTTDGTSIQLQGIDIEAAVGRHVDGTPLEEPRKSSPDHEMETSVPQSPKREAEEDLDELASKKQKTDIKEEDDKEGEDTVMVPLDVPSATNGEVEKKEDVDEKDAEGDVVIRDPDLTEASIQKQEEEPEKKEDASS</sequence>
<feature type="compositionally biased region" description="Polar residues" evidence="2">
    <location>
        <begin position="293"/>
        <end position="304"/>
    </location>
</feature>
<dbReference type="PANTHER" id="PTHR16487">
    <property type="entry name" value="PPP4R2-RELATED PROTEIN"/>
    <property type="match status" value="1"/>
</dbReference>
<feature type="compositionally biased region" description="Low complexity" evidence="2">
    <location>
        <begin position="62"/>
        <end position="75"/>
    </location>
</feature>
<feature type="compositionally biased region" description="Low complexity" evidence="2">
    <location>
        <begin position="277"/>
        <end position="292"/>
    </location>
</feature>
<dbReference type="PANTHER" id="PTHR16487:SF0">
    <property type="entry name" value="PROTEIN PHOSPHATASE 4 REGULATORY SUBUNIT 2-RELATED"/>
    <property type="match status" value="1"/>
</dbReference>
<dbReference type="InterPro" id="IPR015267">
    <property type="entry name" value="PPP4R2"/>
</dbReference>
<name>A0A420Y9R3_9PEZI</name>
<feature type="compositionally biased region" description="Basic and acidic residues" evidence="2">
    <location>
        <begin position="449"/>
        <end position="471"/>
    </location>
</feature>
<evidence type="ECO:0000256" key="2">
    <source>
        <dbReference type="SAM" id="MobiDB-lite"/>
    </source>
</evidence>
<feature type="compositionally biased region" description="Low complexity" evidence="2">
    <location>
        <begin position="426"/>
        <end position="436"/>
    </location>
</feature>
<dbReference type="AlphaFoldDB" id="A0A420Y9R3"/>
<feature type="region of interest" description="Disordered" evidence="2">
    <location>
        <begin position="239"/>
        <end position="312"/>
    </location>
</feature>
<organism evidence="3 4">
    <name type="scientific">Coniochaeta pulveracea</name>
    <dbReference type="NCBI Taxonomy" id="177199"/>
    <lineage>
        <taxon>Eukaryota</taxon>
        <taxon>Fungi</taxon>
        <taxon>Dikarya</taxon>
        <taxon>Ascomycota</taxon>
        <taxon>Pezizomycotina</taxon>
        <taxon>Sordariomycetes</taxon>
        <taxon>Sordariomycetidae</taxon>
        <taxon>Coniochaetales</taxon>
        <taxon>Coniochaetaceae</taxon>
        <taxon>Coniochaeta</taxon>
    </lineage>
</organism>
<evidence type="ECO:0000313" key="3">
    <source>
        <dbReference type="EMBL" id="RKU44605.1"/>
    </source>
</evidence>
<dbReference type="STRING" id="177199.A0A420Y9R3"/>